<reference evidence="1" key="1">
    <citation type="submission" date="2022-05" db="EMBL/GenBank/DDBJ databases">
        <title>Chromosome-level genome of Chaenocephalus aceratus.</title>
        <authorList>
            <person name="Park H."/>
        </authorList>
    </citation>
    <scope>NUCLEOTIDE SEQUENCE</scope>
    <source>
        <strain evidence="1">KU_202001</strain>
    </source>
</reference>
<organism evidence="1 2">
    <name type="scientific">Chaenocephalus aceratus</name>
    <name type="common">Blackfin icefish</name>
    <name type="synonym">Chaenichthys aceratus</name>
    <dbReference type="NCBI Taxonomy" id="36190"/>
    <lineage>
        <taxon>Eukaryota</taxon>
        <taxon>Metazoa</taxon>
        <taxon>Chordata</taxon>
        <taxon>Craniata</taxon>
        <taxon>Vertebrata</taxon>
        <taxon>Euteleostomi</taxon>
        <taxon>Actinopterygii</taxon>
        <taxon>Neopterygii</taxon>
        <taxon>Teleostei</taxon>
        <taxon>Neoteleostei</taxon>
        <taxon>Acanthomorphata</taxon>
        <taxon>Eupercaria</taxon>
        <taxon>Perciformes</taxon>
        <taxon>Notothenioidei</taxon>
        <taxon>Channichthyidae</taxon>
        <taxon>Chaenocephalus</taxon>
    </lineage>
</organism>
<dbReference type="Proteomes" id="UP001057452">
    <property type="component" value="Chromosome 9"/>
</dbReference>
<feature type="non-terminal residue" evidence="1">
    <location>
        <position position="114"/>
    </location>
</feature>
<proteinExistence type="predicted"/>
<evidence type="ECO:0000313" key="2">
    <source>
        <dbReference type="Proteomes" id="UP001057452"/>
    </source>
</evidence>
<name>A0ACB9X2H2_CHAAC</name>
<sequence>EKKERFTLAPVLHIVSRTSTHFKCCGIVGRQKDALLTGTNVSDLREGILATRLVPAAGCYLSVRARDFSRLDLTSAILHYDSCVFKGGRMSVIGRDVMERGAPPWGFEAPSARE</sequence>
<feature type="non-terminal residue" evidence="1">
    <location>
        <position position="1"/>
    </location>
</feature>
<comment type="caution">
    <text evidence="1">The sequence shown here is derived from an EMBL/GenBank/DDBJ whole genome shotgun (WGS) entry which is preliminary data.</text>
</comment>
<dbReference type="EMBL" id="CM043793">
    <property type="protein sequence ID" value="KAI4819964.1"/>
    <property type="molecule type" value="Genomic_DNA"/>
</dbReference>
<protein>
    <submittedName>
        <fullName evidence="1">Uncharacterized protein</fullName>
    </submittedName>
</protein>
<evidence type="ECO:0000313" key="1">
    <source>
        <dbReference type="EMBL" id="KAI4819964.1"/>
    </source>
</evidence>
<gene>
    <name evidence="1" type="ORF">KUCAC02_027964</name>
</gene>
<keyword evidence="2" id="KW-1185">Reference proteome</keyword>
<accession>A0ACB9X2H2</accession>